<evidence type="ECO:0000313" key="1">
    <source>
        <dbReference type="EMBL" id="SVA83104.1"/>
    </source>
</evidence>
<dbReference type="AlphaFoldDB" id="A0A381Z1T3"/>
<accession>A0A381Z1T3</accession>
<organism evidence="1">
    <name type="scientific">marine metagenome</name>
    <dbReference type="NCBI Taxonomy" id="408172"/>
    <lineage>
        <taxon>unclassified sequences</taxon>
        <taxon>metagenomes</taxon>
        <taxon>ecological metagenomes</taxon>
    </lineage>
</organism>
<reference evidence="1" key="1">
    <citation type="submission" date="2018-05" db="EMBL/GenBank/DDBJ databases">
        <authorList>
            <person name="Lanie J.A."/>
            <person name="Ng W.-L."/>
            <person name="Kazmierczak K.M."/>
            <person name="Andrzejewski T.M."/>
            <person name="Davidsen T.M."/>
            <person name="Wayne K.J."/>
            <person name="Tettelin H."/>
            <person name="Glass J.I."/>
            <person name="Rusch D."/>
            <person name="Podicherti R."/>
            <person name="Tsui H.-C.T."/>
            <person name="Winkler M.E."/>
        </authorList>
    </citation>
    <scope>NUCLEOTIDE SEQUENCE</scope>
</reference>
<gene>
    <name evidence="1" type="ORF">METZ01_LOCUS135958</name>
</gene>
<sequence length="74" mass="8680">MSDRPLVLETIETPDGDRCVDFFRRDDGTFGFEEYRRDIEDPSGWFPIGRHRFVRFPGEAQARDAARATISWLE</sequence>
<name>A0A381Z1T3_9ZZZZ</name>
<proteinExistence type="predicted"/>
<dbReference type="EMBL" id="UINC01019604">
    <property type="protein sequence ID" value="SVA83104.1"/>
    <property type="molecule type" value="Genomic_DNA"/>
</dbReference>
<feature type="non-terminal residue" evidence="1">
    <location>
        <position position="74"/>
    </location>
</feature>
<protein>
    <submittedName>
        <fullName evidence="1">Uncharacterized protein</fullName>
    </submittedName>
</protein>